<dbReference type="InParanoid" id="A7SUE9"/>
<evidence type="ECO:0000313" key="4">
    <source>
        <dbReference type="Proteomes" id="UP000001593"/>
    </source>
</evidence>
<feature type="region of interest" description="Disordered" evidence="2">
    <location>
        <begin position="356"/>
        <end position="384"/>
    </location>
</feature>
<name>A7SUE9_NEMVE</name>
<gene>
    <name evidence="3" type="ORF">NEMVEDRAFT_v1g247470</name>
</gene>
<dbReference type="PhylomeDB" id="A7SUE9"/>
<dbReference type="KEGG" id="nve:5503825"/>
<feature type="compositionally biased region" description="Polar residues" evidence="2">
    <location>
        <begin position="536"/>
        <end position="549"/>
    </location>
</feature>
<dbReference type="AlphaFoldDB" id="A7SUE9"/>
<dbReference type="Proteomes" id="UP000001593">
    <property type="component" value="Unassembled WGS sequence"/>
</dbReference>
<dbReference type="EMBL" id="DS469812">
    <property type="protein sequence ID" value="EDO32676.1"/>
    <property type="molecule type" value="Genomic_DNA"/>
</dbReference>
<feature type="compositionally biased region" description="Low complexity" evidence="2">
    <location>
        <begin position="81"/>
        <end position="103"/>
    </location>
</feature>
<sequence>MSCSGKDNQFWLRSEMNDLESKFGKLFCTCDTCSMRMVREIEKRLPPGQLPPYVAHVPPSLPRYSYPQQPSRQPHYPSPDHPSSSNPSPVVQPSPNVHPHSSVLQNPPIPSTPVSRSVADPQFPPHIQVYGREAYRVSAADQLRALSRSHSHVMRSLPTERKNTHHPYLRQVVRPHTSPVPRTTQANLKTSATSKYADGDAGGVAYDHDRLPRIVAVHSIIHYSPSGAASSQPVYIIRAHPSELSLTTDTEAQQNAHPLTIKLKAREGLGNPNVDCKREQRLGDQANVKQEKVSISGSCVHASQLIQHSQTLESKDRVNTEIDQKTVTYLKTDCNEDGMKKDITKDKGSYRIGVQKHTHKSHAKLQHQTDATPPADKSNVFDSSCEGKWKKDGSLVKEPLNSRLRESIKPANDDTIPSGTDDIECDDEMPNEGNKIRFFTGAWHPGHSDGRSQETGTNNSESRGTETSDLKSQGNNISESESQKKGVRKKSVREMRSASTNTKNRSRASRKLRPKAKDNITRSPKPASDEIDKNSKVSGSSTNMNSSICSKEPQEIKEVQKTATPDSVVMATVNTDRQDVEVELDAPNKSPQAGNGFQEDVTMETENVTSRVYRLLKPEIEVNEEEGRVYLKSRTFRWDPYSRMSTLKALLQRMEQLKTQIVQETCEIKKLEKLSRLVLLRKKAIVVHEDVKAAINKHNESEKNAKKCPGDKQNKGVIISSVTEDPQCLNGKRKRLTRDVDSGTEDKESGPRTEVSSKPIPPKKKMLLQVTIVDDDDADETMVEVGAIERLHTNSSPVNQGQVNTAVVKPEDHSCHGDVSPVCDTPPIISKPISLDQSPAYSDAKSSEPIVTSEDDVGGEPGHASQMRDLKIHNLYEKQRKLIEAVKRISLSRRNVTDGHVTNPVTRDA</sequence>
<feature type="region of interest" description="Disordered" evidence="2">
    <location>
        <begin position="46"/>
        <end position="124"/>
    </location>
</feature>
<feature type="compositionally biased region" description="Basic residues" evidence="2">
    <location>
        <begin position="504"/>
        <end position="514"/>
    </location>
</feature>
<organism evidence="3 4">
    <name type="scientific">Nematostella vectensis</name>
    <name type="common">Starlet sea anemone</name>
    <dbReference type="NCBI Taxonomy" id="45351"/>
    <lineage>
        <taxon>Eukaryota</taxon>
        <taxon>Metazoa</taxon>
        <taxon>Cnidaria</taxon>
        <taxon>Anthozoa</taxon>
        <taxon>Hexacorallia</taxon>
        <taxon>Actiniaria</taxon>
        <taxon>Edwardsiidae</taxon>
        <taxon>Nematostella</taxon>
    </lineage>
</organism>
<protein>
    <submittedName>
        <fullName evidence="3">Uncharacterized protein</fullName>
    </submittedName>
</protein>
<evidence type="ECO:0000256" key="1">
    <source>
        <dbReference type="SAM" id="Coils"/>
    </source>
</evidence>
<feature type="compositionally biased region" description="Polar residues" evidence="2">
    <location>
        <begin position="470"/>
        <end position="480"/>
    </location>
</feature>
<feature type="compositionally biased region" description="Basic and acidic residues" evidence="2">
    <location>
        <begin position="737"/>
        <end position="751"/>
    </location>
</feature>
<evidence type="ECO:0000256" key="2">
    <source>
        <dbReference type="SAM" id="MobiDB-lite"/>
    </source>
</evidence>
<keyword evidence="4" id="KW-1185">Reference proteome</keyword>
<feature type="region of interest" description="Disordered" evidence="2">
    <location>
        <begin position="833"/>
        <end position="866"/>
    </location>
</feature>
<dbReference type="HOGENOM" id="CLU_319653_0_0_1"/>
<feature type="compositionally biased region" description="Polar residues" evidence="2">
    <location>
        <begin position="453"/>
        <end position="462"/>
    </location>
</feature>
<accession>A7SUE9</accession>
<feature type="compositionally biased region" description="Basic and acidic residues" evidence="2">
    <location>
        <begin position="698"/>
        <end position="714"/>
    </location>
</feature>
<evidence type="ECO:0000313" key="3">
    <source>
        <dbReference type="EMBL" id="EDO32676.1"/>
    </source>
</evidence>
<reference evidence="3 4" key="1">
    <citation type="journal article" date="2007" name="Science">
        <title>Sea anemone genome reveals ancestral eumetazoan gene repertoire and genomic organization.</title>
        <authorList>
            <person name="Putnam N.H."/>
            <person name="Srivastava M."/>
            <person name="Hellsten U."/>
            <person name="Dirks B."/>
            <person name="Chapman J."/>
            <person name="Salamov A."/>
            <person name="Terry A."/>
            <person name="Shapiro H."/>
            <person name="Lindquist E."/>
            <person name="Kapitonov V.V."/>
            <person name="Jurka J."/>
            <person name="Genikhovich G."/>
            <person name="Grigoriev I.V."/>
            <person name="Lucas S.M."/>
            <person name="Steele R.E."/>
            <person name="Finnerty J.R."/>
            <person name="Technau U."/>
            <person name="Martindale M.Q."/>
            <person name="Rokhsar D.S."/>
        </authorList>
    </citation>
    <scope>NUCLEOTIDE SEQUENCE [LARGE SCALE GENOMIC DNA]</scope>
    <source>
        <strain evidence="4">CH2 X CH6</strain>
    </source>
</reference>
<feature type="compositionally biased region" description="Acidic residues" evidence="2">
    <location>
        <begin position="421"/>
        <end position="430"/>
    </location>
</feature>
<proteinExistence type="predicted"/>
<feature type="compositionally biased region" description="Basic and acidic residues" evidence="2">
    <location>
        <begin position="403"/>
        <end position="412"/>
    </location>
</feature>
<feature type="coiled-coil region" evidence="1">
    <location>
        <begin position="647"/>
        <end position="674"/>
    </location>
</feature>
<feature type="region of interest" description="Disordered" evidence="2">
    <location>
        <begin position="400"/>
        <end position="554"/>
    </location>
</feature>
<keyword evidence="1" id="KW-0175">Coiled coil</keyword>
<feature type="region of interest" description="Disordered" evidence="2">
    <location>
        <begin position="698"/>
        <end position="760"/>
    </location>
</feature>
<feature type="compositionally biased region" description="Basic residues" evidence="2">
    <location>
        <begin position="356"/>
        <end position="365"/>
    </location>
</feature>